<dbReference type="Proteomes" id="UP000015453">
    <property type="component" value="Unassembled WGS sequence"/>
</dbReference>
<sequence>FVVRRETFDNLGGWLKEVRNYGNPNMTITLVGHKSDLEHLRAVNIEEGEKFAKKNGFEFLEASAKTGHNVTEAFSVTAAHILHKIREG</sequence>
<keyword evidence="2" id="KW-1185">Reference proteome</keyword>
<dbReference type="PANTHER" id="PTHR47979">
    <property type="entry name" value="DRAB11-RELATED"/>
    <property type="match status" value="1"/>
</dbReference>
<dbReference type="PROSITE" id="PS51419">
    <property type="entry name" value="RAB"/>
    <property type="match status" value="1"/>
</dbReference>
<dbReference type="EMBL" id="AUSU01007448">
    <property type="protein sequence ID" value="EPS60593.1"/>
    <property type="molecule type" value="Genomic_DNA"/>
</dbReference>
<organism evidence="1 2">
    <name type="scientific">Genlisea aurea</name>
    <dbReference type="NCBI Taxonomy" id="192259"/>
    <lineage>
        <taxon>Eukaryota</taxon>
        <taxon>Viridiplantae</taxon>
        <taxon>Streptophyta</taxon>
        <taxon>Embryophyta</taxon>
        <taxon>Tracheophyta</taxon>
        <taxon>Spermatophyta</taxon>
        <taxon>Magnoliopsida</taxon>
        <taxon>eudicotyledons</taxon>
        <taxon>Gunneridae</taxon>
        <taxon>Pentapetalae</taxon>
        <taxon>asterids</taxon>
        <taxon>lamiids</taxon>
        <taxon>Lamiales</taxon>
        <taxon>Lentibulariaceae</taxon>
        <taxon>Genlisea</taxon>
    </lineage>
</organism>
<dbReference type="SMART" id="SM00175">
    <property type="entry name" value="RAB"/>
    <property type="match status" value="1"/>
</dbReference>
<feature type="non-terminal residue" evidence="1">
    <location>
        <position position="88"/>
    </location>
</feature>
<dbReference type="SMART" id="SM00174">
    <property type="entry name" value="RHO"/>
    <property type="match status" value="1"/>
</dbReference>
<dbReference type="OrthoDB" id="9989112at2759"/>
<dbReference type="PRINTS" id="PR00449">
    <property type="entry name" value="RASTRNSFRMNG"/>
</dbReference>
<dbReference type="SUPFAM" id="SSF52540">
    <property type="entry name" value="P-loop containing nucleoside triphosphate hydrolases"/>
    <property type="match status" value="1"/>
</dbReference>
<dbReference type="InterPro" id="IPR050209">
    <property type="entry name" value="Rab_GTPases_membrane_traffic"/>
</dbReference>
<dbReference type="AlphaFoldDB" id="S8DCR0"/>
<dbReference type="Gene3D" id="3.40.50.300">
    <property type="entry name" value="P-loop containing nucleotide triphosphate hydrolases"/>
    <property type="match status" value="1"/>
</dbReference>
<feature type="non-terminal residue" evidence="1">
    <location>
        <position position="1"/>
    </location>
</feature>
<name>S8DCR0_9LAMI</name>
<gene>
    <name evidence="1" type="ORF">M569_14210</name>
</gene>
<evidence type="ECO:0000313" key="2">
    <source>
        <dbReference type="Proteomes" id="UP000015453"/>
    </source>
</evidence>
<protein>
    <submittedName>
        <fullName evidence="1">Rab protein 14</fullName>
    </submittedName>
</protein>
<comment type="caution">
    <text evidence="1">The sequence shown here is derived from an EMBL/GenBank/DDBJ whole genome shotgun (WGS) entry which is preliminary data.</text>
</comment>
<proteinExistence type="predicted"/>
<dbReference type="InterPro" id="IPR027417">
    <property type="entry name" value="P-loop_NTPase"/>
</dbReference>
<accession>S8DCR0</accession>
<dbReference type="PROSITE" id="PS51421">
    <property type="entry name" value="RAS"/>
    <property type="match status" value="1"/>
</dbReference>
<evidence type="ECO:0000313" key="1">
    <source>
        <dbReference type="EMBL" id="EPS60593.1"/>
    </source>
</evidence>
<dbReference type="InterPro" id="IPR001806">
    <property type="entry name" value="Small_GTPase"/>
</dbReference>
<dbReference type="GO" id="GO:0005525">
    <property type="term" value="F:GTP binding"/>
    <property type="evidence" value="ECO:0007669"/>
    <property type="project" value="InterPro"/>
</dbReference>
<reference evidence="1 2" key="1">
    <citation type="journal article" date="2013" name="BMC Genomics">
        <title>The miniature genome of a carnivorous plant Genlisea aurea contains a low number of genes and short non-coding sequences.</title>
        <authorList>
            <person name="Leushkin E.V."/>
            <person name="Sutormin R.A."/>
            <person name="Nabieva E.R."/>
            <person name="Penin A.A."/>
            <person name="Kondrashov A.S."/>
            <person name="Logacheva M.D."/>
        </authorList>
    </citation>
    <scope>NUCLEOTIDE SEQUENCE [LARGE SCALE GENOMIC DNA]</scope>
</reference>
<dbReference type="GO" id="GO:0003924">
    <property type="term" value="F:GTPase activity"/>
    <property type="evidence" value="ECO:0007669"/>
    <property type="project" value="InterPro"/>
</dbReference>
<dbReference type="Pfam" id="PF00071">
    <property type="entry name" value="Ras"/>
    <property type="match status" value="1"/>
</dbReference>